<proteinExistence type="predicted"/>
<dbReference type="Pfam" id="PF01156">
    <property type="entry name" value="IU_nuc_hydro"/>
    <property type="match status" value="1"/>
</dbReference>
<feature type="domain" description="Inosine/uridine-preferring nucleoside hydrolase" evidence="1">
    <location>
        <begin position="8"/>
        <end position="266"/>
    </location>
</feature>
<dbReference type="PANTHER" id="PTHR43264">
    <property type="match status" value="1"/>
</dbReference>
<keyword evidence="3" id="KW-1185">Reference proteome</keyword>
<dbReference type="Proteomes" id="UP000523079">
    <property type="component" value="Unassembled WGS sequence"/>
</dbReference>
<gene>
    <name evidence="2" type="ORF">FHX74_001806</name>
</gene>
<dbReference type="GO" id="GO:0016799">
    <property type="term" value="F:hydrolase activity, hydrolyzing N-glycosyl compounds"/>
    <property type="evidence" value="ECO:0007669"/>
    <property type="project" value="InterPro"/>
</dbReference>
<name>A0A7W3IS22_9ACTN</name>
<dbReference type="RefSeq" id="WP_182559701.1">
    <property type="nucleotide sequence ID" value="NZ_JACGWT010000002.1"/>
</dbReference>
<dbReference type="InterPro" id="IPR001910">
    <property type="entry name" value="Inosine/uridine_hydrolase_dom"/>
</dbReference>
<evidence type="ECO:0000313" key="2">
    <source>
        <dbReference type="EMBL" id="MBA8794201.1"/>
    </source>
</evidence>
<sequence>MTEPGLPVIIETDVCADVDDVGALALVHEAADRGAARLLAIGVNTPSRWGHRAVAVINRFFDRPVPLGILDPDRHPPDDSVAERDYARLLATRFPGGDVPEPEPAVVVHRRALAAAEDGAVTVVSLGFLTNLAALLDSPGDRTDARSGSALVAAKVCRLVIMGGRFPEGREFNFEQDVASAVAVLERWPTPVDLLGFEVGAPVISGARLSVEAADTPVGAAYRAYCGPGNGRESWDPLTAHLALTDDPELFAFSAPGRVRLEADGTSRFAEDPTGRHRIVRAVAGPERMAAAVDERLDRAVDRSRPHGRP</sequence>
<dbReference type="EMBL" id="JACGWT010000002">
    <property type="protein sequence ID" value="MBA8794201.1"/>
    <property type="molecule type" value="Genomic_DNA"/>
</dbReference>
<protein>
    <submittedName>
        <fullName evidence="2">Inosine-uridine nucleoside N-ribohydrolase</fullName>
    </submittedName>
</protein>
<dbReference type="SUPFAM" id="SSF53590">
    <property type="entry name" value="Nucleoside hydrolase"/>
    <property type="match status" value="1"/>
</dbReference>
<accession>A0A7W3IS22</accession>
<keyword evidence="2" id="KW-0378">Hydrolase</keyword>
<evidence type="ECO:0000259" key="1">
    <source>
        <dbReference type="Pfam" id="PF01156"/>
    </source>
</evidence>
<dbReference type="InterPro" id="IPR036452">
    <property type="entry name" value="Ribo_hydro-like"/>
</dbReference>
<dbReference type="AlphaFoldDB" id="A0A7W3IS22"/>
<reference evidence="2 3" key="1">
    <citation type="submission" date="2020-07" db="EMBL/GenBank/DDBJ databases">
        <title>Sequencing the genomes of 1000 actinobacteria strains.</title>
        <authorList>
            <person name="Klenk H.-P."/>
        </authorList>
    </citation>
    <scope>NUCLEOTIDE SEQUENCE [LARGE SCALE GENOMIC DNA]</scope>
    <source>
        <strain evidence="2 3">DSM 100723</strain>
    </source>
</reference>
<organism evidence="2 3">
    <name type="scientific">Microlunatus kandeliicorticis</name>
    <dbReference type="NCBI Taxonomy" id="1759536"/>
    <lineage>
        <taxon>Bacteria</taxon>
        <taxon>Bacillati</taxon>
        <taxon>Actinomycetota</taxon>
        <taxon>Actinomycetes</taxon>
        <taxon>Propionibacteriales</taxon>
        <taxon>Propionibacteriaceae</taxon>
        <taxon>Microlunatus</taxon>
    </lineage>
</organism>
<dbReference type="Gene3D" id="3.90.245.10">
    <property type="entry name" value="Ribonucleoside hydrolase-like"/>
    <property type="match status" value="1"/>
</dbReference>
<comment type="caution">
    <text evidence="2">The sequence shown here is derived from an EMBL/GenBank/DDBJ whole genome shotgun (WGS) entry which is preliminary data.</text>
</comment>
<dbReference type="PANTHER" id="PTHR43264:SF1">
    <property type="entry name" value="INOSINE_URIDINE-PREFERRING NUCLEOSIDE HYDROLASE DOMAIN-CONTAINING PROTEIN"/>
    <property type="match status" value="1"/>
</dbReference>
<evidence type="ECO:0000313" key="3">
    <source>
        <dbReference type="Proteomes" id="UP000523079"/>
    </source>
</evidence>